<organism evidence="1 2">
    <name type="scientific">Streptomyces viridochromogenes Tue57</name>
    <dbReference type="NCBI Taxonomy" id="1160705"/>
    <lineage>
        <taxon>Bacteria</taxon>
        <taxon>Bacillati</taxon>
        <taxon>Actinomycetota</taxon>
        <taxon>Actinomycetes</taxon>
        <taxon>Kitasatosporales</taxon>
        <taxon>Streptomycetaceae</taxon>
        <taxon>Streptomyces</taxon>
    </lineage>
</organism>
<evidence type="ECO:0000313" key="1">
    <source>
        <dbReference type="EMBL" id="ELS55201.1"/>
    </source>
</evidence>
<name>L8PCE2_STRVR</name>
<sequence length="65" mass="6526">MAVDVAVLLILGIVIAFSCRGGGLKPGHAVVCVIFGLYLAGTDNVGPFVKDVTASVAGLLSGLRL</sequence>
<accession>L8PCE2</accession>
<gene>
    <name evidence="1" type="ORF">STVIR_3902</name>
</gene>
<dbReference type="Proteomes" id="UP000011205">
    <property type="component" value="Unassembled WGS sequence"/>
</dbReference>
<proteinExistence type="predicted"/>
<comment type="caution">
    <text evidence="1">The sequence shown here is derived from an EMBL/GenBank/DDBJ whole genome shotgun (WGS) entry which is preliminary data.</text>
</comment>
<dbReference type="EMBL" id="AMLP01000122">
    <property type="protein sequence ID" value="ELS55201.1"/>
    <property type="molecule type" value="Genomic_DNA"/>
</dbReference>
<dbReference type="PATRIC" id="fig|1160705.3.peg.3860"/>
<evidence type="ECO:0000313" key="2">
    <source>
        <dbReference type="Proteomes" id="UP000011205"/>
    </source>
</evidence>
<dbReference type="RefSeq" id="WP_003999239.1">
    <property type="nucleotide sequence ID" value="NZ_AMLP01000122.1"/>
</dbReference>
<dbReference type="AlphaFoldDB" id="L8PCE2"/>
<reference evidence="1 2" key="1">
    <citation type="journal article" date="2013" name="Genome Announc.">
        <title>Draft Genome Sequence of Streptomyces viridochromogenes Strain Tu57, Producer of Avilamycin.</title>
        <authorList>
            <person name="Gruning B.A."/>
            <person name="Erxleben A."/>
            <person name="Hahnlein A."/>
            <person name="Gunther S."/>
        </authorList>
    </citation>
    <scope>NUCLEOTIDE SEQUENCE [LARGE SCALE GENOMIC DNA]</scope>
    <source>
        <strain evidence="1 2">Tue57</strain>
    </source>
</reference>
<protein>
    <submittedName>
        <fullName evidence="1">Uncharacterized protein</fullName>
    </submittedName>
</protein>